<name>A0A0D2N3S6_9CHLO</name>
<feature type="compositionally biased region" description="Low complexity" evidence="1">
    <location>
        <begin position="64"/>
        <end position="81"/>
    </location>
</feature>
<feature type="compositionally biased region" description="Low complexity" evidence="1">
    <location>
        <begin position="254"/>
        <end position="311"/>
    </location>
</feature>
<dbReference type="KEGG" id="mng:MNEG_7241"/>
<gene>
    <name evidence="2" type="ORF">MNEG_7241</name>
</gene>
<accession>A0A0D2N3S6</accession>
<dbReference type="OrthoDB" id="552581at2759"/>
<evidence type="ECO:0000313" key="3">
    <source>
        <dbReference type="Proteomes" id="UP000054498"/>
    </source>
</evidence>
<evidence type="ECO:0000313" key="2">
    <source>
        <dbReference type="EMBL" id="KIZ00721.1"/>
    </source>
</evidence>
<sequence>MAHECSLVQIMEDRWMFGSSAVCKAQADSDQAAMNGWVSSVSPESHDHACGASRSGSDELSWADSSGGDDSSESGSDSGIGDSKRDSAAVSHWSSAKCKALKPAAAVSAATSSNPGKAAAVLLPPPSFRIAPDGSLRLSTLITSLAGRPCRLALNVGVPHTVAAQWQSAAAHSGGVVHFDEVTASVMIDGQDHLPRVVYYGKAVEGGALIDLFSGGRPVRTRITLDEGAVGSSGAVASTVEPADRLTCLPIRQASATPPTSSSTSSSAASSPSSSSAAPGWAVRPAAVHHAPGAAPPAEAARARARLPAGPSERCGGSDSCIPSACTVISSGSSGFHQGATHQHVAANFTANGSAATSRIERNGYEAAAASGLSPQCPGNKQAEPLQPPSFQISADGSLPLSALIAGLAGRPCRLAFGGPAVPPVAAMQWRSAAGCSGRVFSYDAGSCSILIAGERPLPPLIYYAQLTEDGALVDLVAGGVRARARVSLDVGAARSRSSAGAGFSAGGGLGRSCMGVGPSSGGSLVAAAAVGSVTTLVAGSGGSAAGPGSLKALAAATAGEPHLAPKGGLHALLSAAPHTTQIAVGKLNPGKPTAAWFPEPSRAGNL</sequence>
<proteinExistence type="predicted"/>
<dbReference type="GeneID" id="25740117"/>
<dbReference type="AlphaFoldDB" id="A0A0D2N3S6"/>
<feature type="region of interest" description="Disordered" evidence="1">
    <location>
        <begin position="254"/>
        <end position="319"/>
    </location>
</feature>
<keyword evidence="3" id="KW-1185">Reference proteome</keyword>
<evidence type="ECO:0000256" key="1">
    <source>
        <dbReference type="SAM" id="MobiDB-lite"/>
    </source>
</evidence>
<protein>
    <submittedName>
        <fullName evidence="2">Uncharacterized protein</fullName>
    </submittedName>
</protein>
<reference evidence="2 3" key="1">
    <citation type="journal article" date="2013" name="BMC Genomics">
        <title>Reconstruction of the lipid metabolism for the microalga Monoraphidium neglectum from its genome sequence reveals characteristics suitable for biofuel production.</title>
        <authorList>
            <person name="Bogen C."/>
            <person name="Al-Dilaimi A."/>
            <person name="Albersmeier A."/>
            <person name="Wichmann J."/>
            <person name="Grundmann M."/>
            <person name="Rupp O."/>
            <person name="Lauersen K.J."/>
            <person name="Blifernez-Klassen O."/>
            <person name="Kalinowski J."/>
            <person name="Goesmann A."/>
            <person name="Mussgnug J.H."/>
            <person name="Kruse O."/>
        </authorList>
    </citation>
    <scope>NUCLEOTIDE SEQUENCE [LARGE SCALE GENOMIC DNA]</scope>
    <source>
        <strain evidence="2 3">SAG 48.87</strain>
    </source>
</reference>
<dbReference type="Proteomes" id="UP000054498">
    <property type="component" value="Unassembled WGS sequence"/>
</dbReference>
<dbReference type="RefSeq" id="XP_013899740.1">
    <property type="nucleotide sequence ID" value="XM_014044286.1"/>
</dbReference>
<feature type="region of interest" description="Disordered" evidence="1">
    <location>
        <begin position="39"/>
        <end position="86"/>
    </location>
</feature>
<organism evidence="2 3">
    <name type="scientific">Monoraphidium neglectum</name>
    <dbReference type="NCBI Taxonomy" id="145388"/>
    <lineage>
        <taxon>Eukaryota</taxon>
        <taxon>Viridiplantae</taxon>
        <taxon>Chlorophyta</taxon>
        <taxon>core chlorophytes</taxon>
        <taxon>Chlorophyceae</taxon>
        <taxon>CS clade</taxon>
        <taxon>Sphaeropleales</taxon>
        <taxon>Selenastraceae</taxon>
        <taxon>Monoraphidium</taxon>
    </lineage>
</organism>
<dbReference type="EMBL" id="KK101481">
    <property type="protein sequence ID" value="KIZ00721.1"/>
    <property type="molecule type" value="Genomic_DNA"/>
</dbReference>